<dbReference type="SMART" id="SM00530">
    <property type="entry name" value="HTH_XRE"/>
    <property type="match status" value="1"/>
</dbReference>
<gene>
    <name evidence="3" type="ORF">BKX93_20160</name>
</gene>
<dbReference type="RefSeq" id="WP_070981069.1">
    <property type="nucleotide sequence ID" value="NZ_CP017707.1"/>
</dbReference>
<dbReference type="Pfam" id="PF01381">
    <property type="entry name" value="HTH_3"/>
    <property type="match status" value="1"/>
</dbReference>
<dbReference type="PANTHER" id="PTHR46558">
    <property type="entry name" value="TRACRIPTIONAL REGULATORY PROTEIN-RELATED-RELATED"/>
    <property type="match status" value="1"/>
</dbReference>
<dbReference type="GeneID" id="68843519"/>
<sequence>MQNEDALAKSVGKAIAKRRTSIGLKQEEVAEKLGIGLEAMSRMERGVVIPTITRMMQLSEIFGCSTADLVQEASYRPTDQAMYITDLLAKLADEDRTMLVGMIEQLAARLQKS</sequence>
<evidence type="ECO:0000259" key="2">
    <source>
        <dbReference type="PROSITE" id="PS50943"/>
    </source>
</evidence>
<dbReference type="PROSITE" id="PS50943">
    <property type="entry name" value="HTH_CROC1"/>
    <property type="match status" value="1"/>
</dbReference>
<dbReference type="Proteomes" id="UP000178776">
    <property type="component" value="Chromosome"/>
</dbReference>
<dbReference type="GO" id="GO:0003677">
    <property type="term" value="F:DNA binding"/>
    <property type="evidence" value="ECO:0007669"/>
    <property type="project" value="UniProtKB-KW"/>
</dbReference>
<protein>
    <submittedName>
        <fullName evidence="3">Transcriptional regulator</fullName>
    </submittedName>
</protein>
<dbReference type="PANTHER" id="PTHR46558:SF11">
    <property type="entry name" value="HTH-TYPE TRANSCRIPTIONAL REGULATOR XRE"/>
    <property type="match status" value="1"/>
</dbReference>
<evidence type="ECO:0000313" key="4">
    <source>
        <dbReference type="Proteomes" id="UP000178776"/>
    </source>
</evidence>
<keyword evidence="1" id="KW-0238">DNA-binding</keyword>
<proteinExistence type="predicted"/>
<evidence type="ECO:0000256" key="1">
    <source>
        <dbReference type="ARBA" id="ARBA00023125"/>
    </source>
</evidence>
<dbReference type="EMBL" id="CP017707">
    <property type="protein sequence ID" value="AOZ52081.1"/>
    <property type="molecule type" value="Genomic_DNA"/>
</dbReference>
<dbReference type="InterPro" id="IPR010982">
    <property type="entry name" value="Lambda_DNA-bd_dom_sf"/>
</dbReference>
<dbReference type="SUPFAM" id="SSF47413">
    <property type="entry name" value="lambda repressor-like DNA-binding domains"/>
    <property type="match status" value="1"/>
</dbReference>
<dbReference type="STRING" id="1108595.BKX93_20160"/>
<evidence type="ECO:0000313" key="3">
    <source>
        <dbReference type="EMBL" id="AOZ52081.1"/>
    </source>
</evidence>
<accession>A0A1D9LLH4</accession>
<dbReference type="KEGG" id="cvc:BKX93_20160"/>
<name>A0A1D9LLH4_9NEIS</name>
<dbReference type="Gene3D" id="1.10.260.40">
    <property type="entry name" value="lambda repressor-like DNA-binding domains"/>
    <property type="match status" value="1"/>
</dbReference>
<dbReference type="CDD" id="cd00093">
    <property type="entry name" value="HTH_XRE"/>
    <property type="match status" value="1"/>
</dbReference>
<dbReference type="AlphaFoldDB" id="A0A1D9LLH4"/>
<feature type="domain" description="HTH cro/C1-type" evidence="2">
    <location>
        <begin position="15"/>
        <end position="69"/>
    </location>
</feature>
<dbReference type="InterPro" id="IPR001387">
    <property type="entry name" value="Cro/C1-type_HTH"/>
</dbReference>
<reference evidence="3 4" key="1">
    <citation type="submission" date="2016-10" db="EMBL/GenBank/DDBJ databases">
        <title>Chromobacterium muskegensis sp. nov., an insecticidal bacterium isolated from Sphagnum bogs.</title>
        <authorList>
            <person name="Sparks M.E."/>
            <person name="Blackburn M.B."/>
            <person name="Gundersen-Rindal D.E."/>
            <person name="Mitchell A."/>
            <person name="Farrar R."/>
            <person name="Kuhar D."/>
        </authorList>
    </citation>
    <scope>NUCLEOTIDE SEQUENCE [LARGE SCALE GENOMIC DNA]</scope>
    <source>
        <strain evidence="3 4">21-1</strain>
    </source>
</reference>
<organism evidence="3 4">
    <name type="scientific">Chromobacterium vaccinii</name>
    <dbReference type="NCBI Taxonomy" id="1108595"/>
    <lineage>
        <taxon>Bacteria</taxon>
        <taxon>Pseudomonadati</taxon>
        <taxon>Pseudomonadota</taxon>
        <taxon>Betaproteobacteria</taxon>
        <taxon>Neisseriales</taxon>
        <taxon>Chromobacteriaceae</taxon>
        <taxon>Chromobacterium</taxon>
    </lineage>
</organism>